<evidence type="ECO:0000313" key="2">
    <source>
        <dbReference type="Proteomes" id="UP000812077"/>
    </source>
</evidence>
<evidence type="ECO:0000313" key="1">
    <source>
        <dbReference type="EMBL" id="MBW4754959.1"/>
    </source>
</evidence>
<name>A0ABS6Y701_9BACT</name>
<sequence length="53" mass="6112">MNNILYFPQVQHRAVTPRVGVASSTILKTIKEFGGEQLPLARNHFYTQKRVQK</sequence>
<accession>A0ABS6Y701</accession>
<dbReference type="RefSeq" id="WP_219433536.1">
    <property type="nucleotide sequence ID" value="NZ_CBDEIC010000058.1"/>
</dbReference>
<reference evidence="1 2" key="1">
    <citation type="submission" date="2021-07" db="EMBL/GenBank/DDBJ databases">
        <title>Genomic diversity and antimicrobial resistance of Prevotella spp. isolated from chronic lung disease airways.</title>
        <authorList>
            <person name="Webb K.A."/>
            <person name="Olagoke O.S."/>
            <person name="Baird T."/>
            <person name="Neill J."/>
            <person name="Pham A."/>
            <person name="Wells T.J."/>
            <person name="Ramsay K.A."/>
            <person name="Bell S.C."/>
            <person name="Sarovich D.S."/>
            <person name="Price E.P."/>
        </authorList>
    </citation>
    <scope>NUCLEOTIDE SEQUENCE [LARGE SCALE GENOMIC DNA]</scope>
    <source>
        <strain evidence="1 2">SCHI0027.S.6</strain>
    </source>
</reference>
<protein>
    <submittedName>
        <fullName evidence="1">Uncharacterized protein</fullName>
    </submittedName>
</protein>
<comment type="caution">
    <text evidence="1">The sequence shown here is derived from an EMBL/GenBank/DDBJ whole genome shotgun (WGS) entry which is preliminary data.</text>
</comment>
<keyword evidence="2" id="KW-1185">Reference proteome</keyword>
<dbReference type="EMBL" id="JAHXCP010000012">
    <property type="protein sequence ID" value="MBW4754959.1"/>
    <property type="molecule type" value="Genomic_DNA"/>
</dbReference>
<organism evidence="1 2">
    <name type="scientific">Prevotella melaninogenica</name>
    <dbReference type="NCBI Taxonomy" id="28132"/>
    <lineage>
        <taxon>Bacteria</taxon>
        <taxon>Pseudomonadati</taxon>
        <taxon>Bacteroidota</taxon>
        <taxon>Bacteroidia</taxon>
        <taxon>Bacteroidales</taxon>
        <taxon>Prevotellaceae</taxon>
        <taxon>Prevotella</taxon>
    </lineage>
</organism>
<proteinExistence type="predicted"/>
<dbReference type="Proteomes" id="UP000812077">
    <property type="component" value="Unassembled WGS sequence"/>
</dbReference>
<gene>
    <name evidence="1" type="ORF">KZO77_07850</name>
</gene>